<keyword evidence="5" id="KW-1185">Reference proteome</keyword>
<dbReference type="PROSITE" id="PS50234">
    <property type="entry name" value="VWFA"/>
    <property type="match status" value="1"/>
</dbReference>
<dbReference type="InterPro" id="IPR036465">
    <property type="entry name" value="vWFA_dom_sf"/>
</dbReference>
<dbReference type="Gene3D" id="3.40.50.410">
    <property type="entry name" value="von Willebrand factor, type A domain"/>
    <property type="match status" value="1"/>
</dbReference>
<feature type="region of interest" description="Disordered" evidence="1">
    <location>
        <begin position="708"/>
        <end position="730"/>
    </location>
</feature>
<accession>A6GHE4</accession>
<dbReference type="AlphaFoldDB" id="A6GHE4"/>
<feature type="transmembrane region" description="Helical" evidence="2">
    <location>
        <begin position="753"/>
        <end position="777"/>
    </location>
</feature>
<dbReference type="PANTHER" id="PTHR10579">
    <property type="entry name" value="CALCIUM-ACTIVATED CHLORIDE CHANNEL REGULATOR"/>
    <property type="match status" value="1"/>
</dbReference>
<evidence type="ECO:0000256" key="2">
    <source>
        <dbReference type="SAM" id="Phobius"/>
    </source>
</evidence>
<proteinExistence type="predicted"/>
<protein>
    <submittedName>
        <fullName evidence="4">von Willebrand factor, type A</fullName>
    </submittedName>
</protein>
<comment type="caution">
    <text evidence="4">The sequence shown here is derived from an EMBL/GenBank/DDBJ whole genome shotgun (WGS) entry which is preliminary data.</text>
</comment>
<keyword evidence="2" id="KW-0812">Transmembrane</keyword>
<dbReference type="Proteomes" id="UP000005801">
    <property type="component" value="Unassembled WGS sequence"/>
</dbReference>
<dbReference type="SUPFAM" id="SSF53300">
    <property type="entry name" value="vWA-like"/>
    <property type="match status" value="1"/>
</dbReference>
<dbReference type="CDD" id="cd01465">
    <property type="entry name" value="vWA_subgroup"/>
    <property type="match status" value="1"/>
</dbReference>
<sequence length="785" mass="83460">MDAMVSPNPPQAPEPSADPTLEAEPAAQPSPEDGGEEAEADGDRGRRRGLIVAGVGLLTLGGLLNLDTLERSWAELQEPEPSAAFYDMDAVDEEEPPPAESVGGVGFASQRHEGEEGKMGKPTSKGKSGFYAMKGPNNAVPQMARNFDPDMAAKNAGILGVMSQQQGHFLTSPYGGSFAVGNDDEDVWGGLTGAEVGEAYGVGGLGLVGTGRGGGGIGEGTIGGVGNTGLIGSADMRGYVHERSVVEARQVAASFVATGEDRKSTFSIDVDTASYASVRQSLRNGWMPDPGSVRTEEMINYFDYGYVAPSGGAGAPFAVHTEVGPCPWAPDHRLVQIGVQATRELPAQAQELRTRNLVFLLDVSGSMSSRGKLPLIKHGFTQLVEQLGAEDHVSIVVYAGAAGVVLPPTSGDQKETILGALDRLEAGGGTNGSAGIVEAYELAQANFVDGGVNRVILGTDGDFNVGLSDHDALVELIEQKRESGVFLSVLGVGGHYDDELMEQLADHGNGNYAFLDGKREAEKVLVEEIGGTLTTIAKDVKVQVAFNPEQVTKHRLIAYQNRRLAHRDFNDDTKDAGEIGVGHNVTALYEIIPADEAEASEALMSLELRYKKPDGHRSTKVTTSVRDAGRSLDQNSDDFRFAAAVAGFGESLAGRRPDASWNYADTLELAQGALGEDARCLRHEFLELAWRAGMAEGEELSEPELACVPKPKRVPPTAKPASEPGAEPGASSLDVHVDVLLGDRARAQARAELWAFTLEVLRLLPPLLALPLFVMAWRPRRRRRR</sequence>
<dbReference type="STRING" id="391625.PPSIR1_40834"/>
<dbReference type="InterPro" id="IPR022156">
    <property type="entry name" value="Uncharacterised_YfbK_N"/>
</dbReference>
<organism evidence="4 5">
    <name type="scientific">Plesiocystis pacifica SIR-1</name>
    <dbReference type="NCBI Taxonomy" id="391625"/>
    <lineage>
        <taxon>Bacteria</taxon>
        <taxon>Pseudomonadati</taxon>
        <taxon>Myxococcota</taxon>
        <taxon>Polyangia</taxon>
        <taxon>Nannocystales</taxon>
        <taxon>Nannocystaceae</taxon>
        <taxon>Plesiocystis</taxon>
    </lineage>
</organism>
<dbReference type="InterPro" id="IPR021908">
    <property type="entry name" value="YfbK_C"/>
</dbReference>
<dbReference type="SMART" id="SM00327">
    <property type="entry name" value="VWA"/>
    <property type="match status" value="1"/>
</dbReference>
<dbReference type="Pfam" id="PF12450">
    <property type="entry name" value="vWF_A"/>
    <property type="match status" value="1"/>
</dbReference>
<reference evidence="4 5" key="1">
    <citation type="submission" date="2007-06" db="EMBL/GenBank/DDBJ databases">
        <authorList>
            <person name="Shimkets L."/>
            <person name="Ferriera S."/>
            <person name="Johnson J."/>
            <person name="Kravitz S."/>
            <person name="Beeson K."/>
            <person name="Sutton G."/>
            <person name="Rogers Y.-H."/>
            <person name="Friedman R."/>
            <person name="Frazier M."/>
            <person name="Venter J.C."/>
        </authorList>
    </citation>
    <scope>NUCLEOTIDE SEQUENCE [LARGE SCALE GENOMIC DNA]</scope>
    <source>
        <strain evidence="4 5">SIR-1</strain>
    </source>
</reference>
<dbReference type="InterPro" id="IPR051266">
    <property type="entry name" value="CLCR"/>
</dbReference>
<dbReference type="InterPro" id="IPR002035">
    <property type="entry name" value="VWF_A"/>
</dbReference>
<feature type="domain" description="VWFA" evidence="3">
    <location>
        <begin position="356"/>
        <end position="536"/>
    </location>
</feature>
<keyword evidence="2" id="KW-1133">Transmembrane helix</keyword>
<keyword evidence="2" id="KW-0472">Membrane</keyword>
<name>A6GHE4_9BACT</name>
<gene>
    <name evidence="4" type="ORF">PPSIR1_40834</name>
</gene>
<dbReference type="Pfam" id="PF00092">
    <property type="entry name" value="VWA"/>
    <property type="match status" value="1"/>
</dbReference>
<dbReference type="PANTHER" id="PTHR10579:SF43">
    <property type="entry name" value="ZINC FINGER (C3HC4-TYPE RING FINGER) FAMILY PROTEIN"/>
    <property type="match status" value="1"/>
</dbReference>
<dbReference type="Pfam" id="PF12034">
    <property type="entry name" value="YfbK_C"/>
    <property type="match status" value="1"/>
</dbReference>
<feature type="region of interest" description="Disordered" evidence="1">
    <location>
        <begin position="1"/>
        <end position="46"/>
    </location>
</feature>
<dbReference type="EMBL" id="ABCS01000118">
    <property type="protein sequence ID" value="EDM74708.1"/>
    <property type="molecule type" value="Genomic_DNA"/>
</dbReference>
<dbReference type="eggNOG" id="COG2304">
    <property type="taxonomic scope" value="Bacteria"/>
</dbReference>
<evidence type="ECO:0000313" key="4">
    <source>
        <dbReference type="EMBL" id="EDM74708.1"/>
    </source>
</evidence>
<evidence type="ECO:0000256" key="1">
    <source>
        <dbReference type="SAM" id="MobiDB-lite"/>
    </source>
</evidence>
<evidence type="ECO:0000313" key="5">
    <source>
        <dbReference type="Proteomes" id="UP000005801"/>
    </source>
</evidence>
<evidence type="ECO:0000259" key="3">
    <source>
        <dbReference type="PROSITE" id="PS50234"/>
    </source>
</evidence>